<gene>
    <name evidence="6" type="ORF">LOC71_23870</name>
</gene>
<keyword evidence="7" id="KW-1185">Reference proteome</keyword>
<comment type="similarity">
    <text evidence="1">Belongs to the FlgD family.</text>
</comment>
<keyword evidence="6" id="KW-0282">Flagellum</keyword>
<reference evidence="6" key="1">
    <citation type="submission" date="2021-11" db="EMBL/GenBank/DDBJ databases">
        <title>Genome sequence.</title>
        <authorList>
            <person name="Sun Q."/>
        </authorList>
    </citation>
    <scope>NUCLEOTIDE SEQUENCE</scope>
    <source>
        <strain evidence="6">JC740</strain>
    </source>
</reference>
<evidence type="ECO:0000256" key="5">
    <source>
        <dbReference type="SAM" id="MobiDB-lite"/>
    </source>
</evidence>
<dbReference type="Proteomes" id="UP001430306">
    <property type="component" value="Unassembled WGS sequence"/>
</dbReference>
<keyword evidence="6" id="KW-0969">Cilium</keyword>
<keyword evidence="6" id="KW-0966">Cell projection</keyword>
<comment type="function">
    <text evidence="4">Required for flagellar hook formation. May act as a scaffolding protein.</text>
</comment>
<proteinExistence type="inferred from homology"/>
<feature type="compositionally biased region" description="Low complexity" evidence="5">
    <location>
        <begin position="1"/>
        <end position="21"/>
    </location>
</feature>
<dbReference type="Pfam" id="PF03963">
    <property type="entry name" value="FlgD"/>
    <property type="match status" value="1"/>
</dbReference>
<protein>
    <recommendedName>
        <fullName evidence="2">Basal-body rod modification protein FlgD</fullName>
    </recommendedName>
</protein>
<comment type="caution">
    <text evidence="6">The sequence shown here is derived from an EMBL/GenBank/DDBJ whole genome shotgun (WGS) entry which is preliminary data.</text>
</comment>
<dbReference type="EMBL" id="JAJKFW010000064">
    <property type="protein sequence ID" value="MCC9645329.1"/>
    <property type="molecule type" value="Genomic_DNA"/>
</dbReference>
<accession>A0ABS8NP08</accession>
<sequence>MSSASQPTTSSSLANANFSSSEKAGQISGGTNDGYNSLDTDSFLKLLINELQNQDPLDPVDNAQMVQQIGQIREIGATDELTETLGNLSNSQQLVTASGLIGRTVTGLADDQTNTTGVVDKITVETNEDNETRSVKVHVGQKTMQIENIREIQTE</sequence>
<evidence type="ECO:0000256" key="4">
    <source>
        <dbReference type="ARBA" id="ARBA00024746"/>
    </source>
</evidence>
<evidence type="ECO:0000256" key="1">
    <source>
        <dbReference type="ARBA" id="ARBA00010577"/>
    </source>
</evidence>
<organism evidence="6 7">
    <name type="scientific">Rhodopirellula halodulae</name>
    <dbReference type="NCBI Taxonomy" id="2894198"/>
    <lineage>
        <taxon>Bacteria</taxon>
        <taxon>Pseudomonadati</taxon>
        <taxon>Planctomycetota</taxon>
        <taxon>Planctomycetia</taxon>
        <taxon>Pirellulales</taxon>
        <taxon>Pirellulaceae</taxon>
        <taxon>Rhodopirellula</taxon>
    </lineage>
</organism>
<evidence type="ECO:0000256" key="3">
    <source>
        <dbReference type="ARBA" id="ARBA00022795"/>
    </source>
</evidence>
<keyword evidence="3" id="KW-1005">Bacterial flagellum biogenesis</keyword>
<name>A0ABS8NP08_9BACT</name>
<dbReference type="RefSeq" id="WP_230253069.1">
    <property type="nucleotide sequence ID" value="NZ_JAJKFV010000010.1"/>
</dbReference>
<dbReference type="InterPro" id="IPR005648">
    <property type="entry name" value="FlgD"/>
</dbReference>
<evidence type="ECO:0000313" key="6">
    <source>
        <dbReference type="EMBL" id="MCC9645329.1"/>
    </source>
</evidence>
<evidence type="ECO:0000256" key="2">
    <source>
        <dbReference type="ARBA" id="ARBA00016013"/>
    </source>
</evidence>
<evidence type="ECO:0000313" key="7">
    <source>
        <dbReference type="Proteomes" id="UP001430306"/>
    </source>
</evidence>
<feature type="region of interest" description="Disordered" evidence="5">
    <location>
        <begin position="1"/>
        <end position="33"/>
    </location>
</feature>